<dbReference type="EMBL" id="FN392322">
    <property type="protein sequence ID" value="CAY71795.1"/>
    <property type="molecule type" value="Genomic_DNA"/>
</dbReference>
<dbReference type="GO" id="GO:0045271">
    <property type="term" value="C:respiratory chain complex I"/>
    <property type="evidence" value="ECO:0007669"/>
    <property type="project" value="InterPro"/>
</dbReference>
<dbReference type="InterPro" id="IPR016488">
    <property type="entry name" value="NADH_Ub_cplx-1_asu_su-6"/>
</dbReference>
<dbReference type="InterPro" id="IPR045299">
    <property type="entry name" value="Complex1_LYR_NDUFA6_LYRM6"/>
</dbReference>
<evidence type="ECO:0000256" key="2">
    <source>
        <dbReference type="ARBA" id="ARBA00009508"/>
    </source>
</evidence>
<keyword evidence="6" id="KW-0249">Electron transport</keyword>
<dbReference type="HOGENOM" id="CLU_111660_0_1_1"/>
<keyword evidence="5" id="KW-0999">Mitochondrion inner membrane</keyword>
<evidence type="ECO:0000256" key="6">
    <source>
        <dbReference type="ARBA" id="ARBA00022982"/>
    </source>
</evidence>
<comment type="similarity">
    <text evidence="2">Belongs to the complex I LYR family.</text>
</comment>
<dbReference type="GO" id="GO:0006979">
    <property type="term" value="P:response to oxidative stress"/>
    <property type="evidence" value="ECO:0007669"/>
    <property type="project" value="TreeGrafter"/>
</dbReference>
<evidence type="ECO:0000259" key="9">
    <source>
        <dbReference type="Pfam" id="PF05347"/>
    </source>
</evidence>
<organism evidence="10 11">
    <name type="scientific">Komagataella phaffii (strain GS115 / ATCC 20864)</name>
    <name type="common">Yeast</name>
    <name type="synonym">Pichia pastoris</name>
    <dbReference type="NCBI Taxonomy" id="644223"/>
    <lineage>
        <taxon>Eukaryota</taxon>
        <taxon>Fungi</taxon>
        <taxon>Dikarya</taxon>
        <taxon>Ascomycota</taxon>
        <taxon>Saccharomycotina</taxon>
        <taxon>Pichiomycetes</taxon>
        <taxon>Pichiales</taxon>
        <taxon>Pichiaceae</taxon>
        <taxon>Komagataella</taxon>
    </lineage>
</organism>
<dbReference type="CDD" id="cd20266">
    <property type="entry name" value="Complex1_LYR_NDUFA6_LYRM6"/>
    <property type="match status" value="1"/>
</dbReference>
<dbReference type="PANTHER" id="PTHR12964">
    <property type="entry name" value="NADH-UBIQUINONE OXIDOREDUCTASE B14 SUBUNIT"/>
    <property type="match status" value="1"/>
</dbReference>
<keyword evidence="11" id="KW-1185">Reference proteome</keyword>
<evidence type="ECO:0000313" key="10">
    <source>
        <dbReference type="EMBL" id="CAY71795.1"/>
    </source>
</evidence>
<dbReference type="STRING" id="644223.C4R870"/>
<accession>C4R870</accession>
<dbReference type="GO" id="GO:0005743">
    <property type="term" value="C:mitochondrial inner membrane"/>
    <property type="evidence" value="ECO:0007669"/>
    <property type="project" value="UniProtKB-SubCell"/>
</dbReference>
<dbReference type="InParanoid" id="C4R870"/>
<dbReference type="OrthoDB" id="14535at2759"/>
<feature type="domain" description="Complex 1 LYR protein" evidence="9">
    <location>
        <begin position="24"/>
        <end position="83"/>
    </location>
</feature>
<dbReference type="GeneID" id="8201285"/>
<evidence type="ECO:0000256" key="3">
    <source>
        <dbReference type="ARBA" id="ARBA00022448"/>
    </source>
</evidence>
<evidence type="ECO:0000256" key="5">
    <source>
        <dbReference type="ARBA" id="ARBA00022792"/>
    </source>
</evidence>
<dbReference type="RefSeq" id="XP_002493974.1">
    <property type="nucleotide sequence ID" value="XM_002493929.1"/>
</dbReference>
<comment type="subcellular location">
    <subcellularLocation>
        <location evidence="1">Mitochondrion inner membrane</location>
        <topology evidence="1">Peripheral membrane protein</topology>
        <orientation evidence="1">Matrix side</orientation>
    </subcellularLocation>
</comment>
<evidence type="ECO:0000256" key="7">
    <source>
        <dbReference type="ARBA" id="ARBA00023128"/>
    </source>
</evidence>
<evidence type="ECO:0000313" key="11">
    <source>
        <dbReference type="Proteomes" id="UP000000314"/>
    </source>
</evidence>
<evidence type="ECO:0000256" key="4">
    <source>
        <dbReference type="ARBA" id="ARBA00022660"/>
    </source>
</evidence>
<protein>
    <recommendedName>
        <fullName evidence="9">Complex 1 LYR protein domain-containing protein</fullName>
    </recommendedName>
</protein>
<keyword evidence="4" id="KW-0679">Respiratory chain</keyword>
<proteinExistence type="inferred from homology"/>
<keyword evidence="8" id="KW-0472">Membrane</keyword>
<evidence type="ECO:0000256" key="1">
    <source>
        <dbReference type="ARBA" id="ARBA00004443"/>
    </source>
</evidence>
<dbReference type="PANTHER" id="PTHR12964:SF0">
    <property type="entry name" value="NADH DEHYDROGENASE [UBIQUINONE] 1 ALPHA SUBCOMPLEX SUBUNIT 6"/>
    <property type="match status" value="1"/>
</dbReference>
<dbReference type="Proteomes" id="UP000000314">
    <property type="component" value="Chromosome 4"/>
</dbReference>
<dbReference type="InterPro" id="IPR008011">
    <property type="entry name" value="Complex1_LYR_dom"/>
</dbReference>
<dbReference type="AlphaFoldDB" id="C4R870"/>
<keyword evidence="3" id="KW-0813">Transport</keyword>
<dbReference type="SMR" id="C4R870"/>
<keyword evidence="7" id="KW-0496">Mitochondrion</keyword>
<gene>
    <name evidence="10" type="ordered locus">PAS_chr4_0535</name>
</gene>
<dbReference type="KEGG" id="ppa:PAS_chr4_0535"/>
<dbReference type="Pfam" id="PF05347">
    <property type="entry name" value="Complex1_LYR"/>
    <property type="match status" value="1"/>
</dbReference>
<dbReference type="eggNOG" id="KOG3426">
    <property type="taxonomic scope" value="Eukaryota"/>
</dbReference>
<evidence type="ECO:0000256" key="8">
    <source>
        <dbReference type="ARBA" id="ARBA00023136"/>
    </source>
</evidence>
<name>C4R870_KOMPG</name>
<reference evidence="10 11" key="1">
    <citation type="journal article" date="2009" name="Nat. Biotechnol.">
        <title>Genome sequence of the recombinant protein production host Pichia pastoris.</title>
        <authorList>
            <person name="De Schutter K."/>
            <person name="Lin Y.C."/>
            <person name="Tiels P."/>
            <person name="Van Hecke A."/>
            <person name="Glinka S."/>
            <person name="Weber-Lehmann J."/>
            <person name="Rouze P."/>
            <person name="Van de Peer Y."/>
            <person name="Callewaert N."/>
        </authorList>
    </citation>
    <scope>NUCLEOTIDE SEQUENCE [LARGE SCALE GENOMIC DNA]</scope>
    <source>
        <strain evidence="11">GS115 / ATCC 20864</strain>
    </source>
</reference>
<dbReference type="OMA" id="NIYELDM"/>
<sequence length="122" mass="14760">MTNPTAFAQTTRYVKDSTEMRTLVLNLYRRYLRHSRGFVNNYNLDIPASQVRTKIRQEFERQRFVKDLPLKNVLYMKAQMEFQELVNFWKQQCHVMQYFESIDHQNKIKGDSFVQKFLKGAQ</sequence>